<dbReference type="Gene3D" id="1.10.340.70">
    <property type="match status" value="1"/>
</dbReference>
<protein>
    <submittedName>
        <fullName evidence="1">Uncharacterized protein</fullName>
    </submittedName>
</protein>
<organism evidence="1 2">
    <name type="scientific">Paramuricea clavata</name>
    <name type="common">Red gorgonian</name>
    <name type="synonym">Violescent sea-whip</name>
    <dbReference type="NCBI Taxonomy" id="317549"/>
    <lineage>
        <taxon>Eukaryota</taxon>
        <taxon>Metazoa</taxon>
        <taxon>Cnidaria</taxon>
        <taxon>Anthozoa</taxon>
        <taxon>Octocorallia</taxon>
        <taxon>Malacalcyonacea</taxon>
        <taxon>Plexauridae</taxon>
        <taxon>Paramuricea</taxon>
    </lineage>
</organism>
<dbReference type="FunFam" id="1.10.340.70:FF:000004">
    <property type="entry name" value="Retrovirus-related Pol polyprotein from transposon 297-like Protein"/>
    <property type="match status" value="1"/>
</dbReference>
<evidence type="ECO:0000313" key="2">
    <source>
        <dbReference type="Proteomes" id="UP001152795"/>
    </source>
</evidence>
<dbReference type="InterPro" id="IPR041588">
    <property type="entry name" value="Integrase_H2C2"/>
</dbReference>
<dbReference type="Proteomes" id="UP001152795">
    <property type="component" value="Unassembled WGS sequence"/>
</dbReference>
<reference evidence="1" key="1">
    <citation type="submission" date="2020-04" db="EMBL/GenBank/DDBJ databases">
        <authorList>
            <person name="Alioto T."/>
            <person name="Alioto T."/>
            <person name="Gomez Garrido J."/>
        </authorList>
    </citation>
    <scope>NUCLEOTIDE SEQUENCE</scope>
    <source>
        <strain evidence="1">A484AB</strain>
    </source>
</reference>
<dbReference type="InterPro" id="IPR043502">
    <property type="entry name" value="DNA/RNA_pol_sf"/>
</dbReference>
<dbReference type="AlphaFoldDB" id="A0A6S7JGZ5"/>
<evidence type="ECO:0000313" key="1">
    <source>
        <dbReference type="EMBL" id="CAB4031586.1"/>
    </source>
</evidence>
<dbReference type="EMBL" id="CACRXK020017754">
    <property type="protein sequence ID" value="CAB4031586.1"/>
    <property type="molecule type" value="Genomic_DNA"/>
</dbReference>
<accession>A0A6S7JGZ5</accession>
<dbReference type="Pfam" id="PF17919">
    <property type="entry name" value="RT_RNaseH_2"/>
    <property type="match status" value="1"/>
</dbReference>
<proteinExistence type="predicted"/>
<dbReference type="Pfam" id="PF17921">
    <property type="entry name" value="Integrase_H2C2"/>
    <property type="match status" value="1"/>
</dbReference>
<dbReference type="PANTHER" id="PTHR37984:SF7">
    <property type="entry name" value="INTEGRASE CATALYTIC DOMAIN-CONTAINING PROTEIN"/>
    <property type="match status" value="1"/>
</dbReference>
<comment type="caution">
    <text evidence="1">The sequence shown here is derived from an EMBL/GenBank/DDBJ whole genome shotgun (WGS) entry which is preliminary data.</text>
</comment>
<gene>
    <name evidence="1" type="ORF">PACLA_8A040154</name>
</gene>
<dbReference type="PANTHER" id="PTHR37984">
    <property type="entry name" value="PROTEIN CBG26694"/>
    <property type="match status" value="1"/>
</dbReference>
<sequence length="181" mass="20836">MVTSAPVLKYFNPKDPIKVTSDSSKFGLGAVLEQREEGKWKPVAFASGSLTQSEQNYTQIEKGTISKSKLSEFATETSKDPDLQKLKNCVLNEWPDKARQVDPAVRPYYSFRDEITLYEDVLLKCDRTMVPSSLRDEMRQRIHHGHLGIEKCKARARSTLYWPGYVYCPKLEIIETWTLRD</sequence>
<dbReference type="SUPFAM" id="SSF56672">
    <property type="entry name" value="DNA/RNA polymerases"/>
    <property type="match status" value="1"/>
</dbReference>
<name>A0A6S7JGZ5_PARCT</name>
<dbReference type="OrthoDB" id="8014485at2759"/>
<keyword evidence="2" id="KW-1185">Reference proteome</keyword>
<dbReference type="InterPro" id="IPR041577">
    <property type="entry name" value="RT_RNaseH_2"/>
</dbReference>
<dbReference type="InterPro" id="IPR050951">
    <property type="entry name" value="Retrovirus_Pol_polyprotein"/>
</dbReference>